<dbReference type="InterPro" id="IPR052062">
    <property type="entry name" value="Murein_DD/LD_carboxypeptidase"/>
</dbReference>
<keyword evidence="9" id="KW-1185">Reference proteome</keyword>
<evidence type="ECO:0000256" key="6">
    <source>
        <dbReference type="SAM" id="SignalP"/>
    </source>
</evidence>
<name>A0A085GAK2_EWIA3</name>
<dbReference type="Pfam" id="PF00877">
    <property type="entry name" value="NLPC_P60"/>
    <property type="match status" value="1"/>
</dbReference>
<evidence type="ECO:0000256" key="5">
    <source>
        <dbReference type="ARBA" id="ARBA00022807"/>
    </source>
</evidence>
<evidence type="ECO:0000256" key="3">
    <source>
        <dbReference type="ARBA" id="ARBA00022729"/>
    </source>
</evidence>
<keyword evidence="2" id="KW-0645">Protease</keyword>
<dbReference type="EMBL" id="JMPJ01000053">
    <property type="protein sequence ID" value="KFC80747.1"/>
    <property type="molecule type" value="Genomic_DNA"/>
</dbReference>
<dbReference type="Proteomes" id="UP000028640">
    <property type="component" value="Unassembled WGS sequence"/>
</dbReference>
<dbReference type="OrthoDB" id="9807055at2"/>
<dbReference type="GO" id="GO:0006508">
    <property type="term" value="P:proteolysis"/>
    <property type="evidence" value="ECO:0007669"/>
    <property type="project" value="UniProtKB-KW"/>
</dbReference>
<feature type="signal peptide" evidence="6">
    <location>
        <begin position="1"/>
        <end position="26"/>
    </location>
</feature>
<dbReference type="STRING" id="910964.GEAM_2069"/>
<reference evidence="8 9" key="1">
    <citation type="submission" date="2014-05" db="EMBL/GenBank/DDBJ databases">
        <title>ATOL: Assembling a taxonomically balanced genome-scale reconstruction of the evolutionary history of the Enterobacteriaceae.</title>
        <authorList>
            <person name="Plunkett G.III."/>
            <person name="Neeno-Eckwall E.C."/>
            <person name="Glasner J.D."/>
            <person name="Perna N.T."/>
        </authorList>
    </citation>
    <scope>NUCLEOTIDE SEQUENCE [LARGE SCALE GENOMIC DNA]</scope>
    <source>
        <strain evidence="8 9">ATCC 33852</strain>
    </source>
</reference>
<comment type="similarity">
    <text evidence="1">Belongs to the peptidase C40 family.</text>
</comment>
<organism evidence="8 9">
    <name type="scientific">Ewingella americana (strain ATCC 33852 / DSM 4580 / CCUG 14506 / JCM 5911 / LMG 7869 / NCTC 12157 / CDC 1468-78)</name>
    <dbReference type="NCBI Taxonomy" id="910964"/>
    <lineage>
        <taxon>Bacteria</taxon>
        <taxon>Pseudomonadati</taxon>
        <taxon>Pseudomonadota</taxon>
        <taxon>Gammaproteobacteria</taxon>
        <taxon>Enterobacterales</taxon>
        <taxon>Yersiniaceae</taxon>
        <taxon>Ewingella</taxon>
    </lineage>
</organism>
<keyword evidence="4" id="KW-0378">Hydrolase</keyword>
<feature type="chain" id="PRO_5001790917" evidence="6">
    <location>
        <begin position="27"/>
        <end position="159"/>
    </location>
</feature>
<evidence type="ECO:0000256" key="4">
    <source>
        <dbReference type="ARBA" id="ARBA00022801"/>
    </source>
</evidence>
<dbReference type="SUPFAM" id="SSF54001">
    <property type="entry name" value="Cysteine proteinases"/>
    <property type="match status" value="1"/>
</dbReference>
<feature type="domain" description="NlpC/P60" evidence="7">
    <location>
        <begin position="37"/>
        <end position="159"/>
    </location>
</feature>
<dbReference type="GeneID" id="78380409"/>
<dbReference type="PANTHER" id="PTHR47360">
    <property type="entry name" value="MUREIN DD-ENDOPEPTIDASE MEPS/MUREIN LD-CARBOXYPEPTIDASE"/>
    <property type="match status" value="1"/>
</dbReference>
<dbReference type="AlphaFoldDB" id="A0A085GAK2"/>
<dbReference type="Gene3D" id="3.90.1720.10">
    <property type="entry name" value="endopeptidase domain like (from Nostoc punctiforme)"/>
    <property type="match status" value="1"/>
</dbReference>
<dbReference type="RefSeq" id="WP_034791170.1">
    <property type="nucleotide sequence ID" value="NZ_JMPJ01000053.1"/>
</dbReference>
<keyword evidence="5" id="KW-0788">Thiol protease</keyword>
<evidence type="ECO:0000313" key="8">
    <source>
        <dbReference type="EMBL" id="KFC80747.1"/>
    </source>
</evidence>
<dbReference type="eggNOG" id="COG0791">
    <property type="taxonomic scope" value="Bacteria"/>
</dbReference>
<proteinExistence type="inferred from homology"/>
<sequence>MRWTTGTLYSLLVLAALVLNGCSSHAPPPSGKLSDSIAVVAQLNDQLSQWRGAPYRYGGLQPSGVDCSGFVFRTFRDRFGMVLPRTTTAQTEIGTKVSRDELLPGDLVFFKTGSGENGLHVGIYDTGDQFIHASTSQGVTRSSLNNVYWRKVYWQARRI</sequence>
<dbReference type="InterPro" id="IPR000064">
    <property type="entry name" value="NLP_P60_dom"/>
</dbReference>
<comment type="caution">
    <text evidence="8">The sequence shown here is derived from an EMBL/GenBank/DDBJ whole genome shotgun (WGS) entry which is preliminary data.</text>
</comment>
<dbReference type="GO" id="GO:0008234">
    <property type="term" value="F:cysteine-type peptidase activity"/>
    <property type="evidence" value="ECO:0007669"/>
    <property type="project" value="UniProtKB-KW"/>
</dbReference>
<evidence type="ECO:0000313" key="9">
    <source>
        <dbReference type="Proteomes" id="UP000028640"/>
    </source>
</evidence>
<evidence type="ECO:0000256" key="2">
    <source>
        <dbReference type="ARBA" id="ARBA00022670"/>
    </source>
</evidence>
<dbReference type="PANTHER" id="PTHR47360:SF1">
    <property type="entry name" value="ENDOPEPTIDASE NLPC-RELATED"/>
    <property type="match status" value="1"/>
</dbReference>
<keyword evidence="3 6" id="KW-0732">Signal</keyword>
<dbReference type="InterPro" id="IPR038765">
    <property type="entry name" value="Papain-like_cys_pep_sf"/>
</dbReference>
<dbReference type="PROSITE" id="PS51935">
    <property type="entry name" value="NLPC_P60"/>
    <property type="match status" value="1"/>
</dbReference>
<evidence type="ECO:0000259" key="7">
    <source>
        <dbReference type="PROSITE" id="PS51935"/>
    </source>
</evidence>
<evidence type="ECO:0000256" key="1">
    <source>
        <dbReference type="ARBA" id="ARBA00007074"/>
    </source>
</evidence>
<gene>
    <name evidence="8" type="ORF">GEAM_2069</name>
</gene>
<accession>A0A085GAK2</accession>
<keyword evidence="8" id="KW-0449">Lipoprotein</keyword>
<protein>
    <submittedName>
        <fullName evidence="8">Putative lipoprotein</fullName>
    </submittedName>
</protein>